<gene>
    <name evidence="3" type="ORF">H920_01502</name>
</gene>
<accession>A0A091E3F6</accession>
<name>A0A091E3F6_FUKDA</name>
<dbReference type="PROSITE" id="PS50838">
    <property type="entry name" value="MAGE"/>
    <property type="match status" value="1"/>
</dbReference>
<dbReference type="GO" id="GO:0000122">
    <property type="term" value="P:negative regulation of transcription by RNA polymerase II"/>
    <property type="evidence" value="ECO:0007669"/>
    <property type="project" value="TreeGrafter"/>
</dbReference>
<proteinExistence type="predicted"/>
<dbReference type="SMART" id="SM01373">
    <property type="entry name" value="MAGE"/>
    <property type="match status" value="1"/>
</dbReference>
<dbReference type="Gene3D" id="1.10.10.1200">
    <property type="entry name" value="MAGE homology domain, winged helix WH1 motif"/>
    <property type="match status" value="1"/>
</dbReference>
<dbReference type="EMBL" id="KN121104">
    <property type="protein sequence ID" value="KFO37095.1"/>
    <property type="molecule type" value="Genomic_DNA"/>
</dbReference>
<dbReference type="InterPro" id="IPR021072">
    <property type="entry name" value="MAGE_N"/>
</dbReference>
<dbReference type="PANTHER" id="PTHR11736">
    <property type="entry name" value="MELANOMA-ASSOCIATED ANTIGEN MAGE ANTIGEN"/>
    <property type="match status" value="1"/>
</dbReference>
<dbReference type="Pfam" id="PF01454">
    <property type="entry name" value="MAGE"/>
    <property type="match status" value="1"/>
</dbReference>
<dbReference type="eggNOG" id="KOG4562">
    <property type="taxonomic scope" value="Eukaryota"/>
</dbReference>
<dbReference type="SMART" id="SM01392">
    <property type="entry name" value="MAGE_N"/>
    <property type="match status" value="1"/>
</dbReference>
<evidence type="ECO:0000313" key="4">
    <source>
        <dbReference type="Proteomes" id="UP000028990"/>
    </source>
</evidence>
<dbReference type="Gene3D" id="1.10.10.1210">
    <property type="entry name" value="MAGE homology domain, winged helix WH2 motif"/>
    <property type="match status" value="1"/>
</dbReference>
<keyword evidence="4" id="KW-1185">Reference proteome</keyword>
<evidence type="ECO:0000313" key="3">
    <source>
        <dbReference type="EMBL" id="KFO37095.1"/>
    </source>
</evidence>
<dbReference type="Proteomes" id="UP000028990">
    <property type="component" value="Unassembled WGS sequence"/>
</dbReference>
<dbReference type="PANTHER" id="PTHR11736:SF153">
    <property type="entry name" value="MELANOMA-ASSOCIATED ANTIGEN 10"/>
    <property type="match status" value="1"/>
</dbReference>
<organism evidence="3 4">
    <name type="scientific">Fukomys damarensis</name>
    <name type="common">Damaraland mole rat</name>
    <name type="synonym">Cryptomys damarensis</name>
    <dbReference type="NCBI Taxonomy" id="885580"/>
    <lineage>
        <taxon>Eukaryota</taxon>
        <taxon>Metazoa</taxon>
        <taxon>Chordata</taxon>
        <taxon>Craniata</taxon>
        <taxon>Vertebrata</taxon>
        <taxon>Euteleostomi</taxon>
        <taxon>Mammalia</taxon>
        <taxon>Eutheria</taxon>
        <taxon>Euarchontoglires</taxon>
        <taxon>Glires</taxon>
        <taxon>Rodentia</taxon>
        <taxon>Hystricomorpha</taxon>
        <taxon>Bathyergidae</taxon>
        <taxon>Fukomys</taxon>
    </lineage>
</organism>
<dbReference type="AlphaFoldDB" id="A0A091E3F6"/>
<feature type="compositionally biased region" description="Low complexity" evidence="1">
    <location>
        <begin position="110"/>
        <end position="128"/>
    </location>
</feature>
<sequence>MWFQEGDLRSSRGDPRPNHLAKSAWRRFRVVEHRDLTECLPSTCDLQAAVRTCVSLELRIHKKVLPCPYNVTMPHDQQNEDSKLQEDHLAKTSAGELMGVRVVKDEGDAAASATSVSSPSSTVLEPTPVGKPRPGTPSCPQSPQGIPSPPSAMASTPRSQCCEGSGRQEEEGPSPSQDKDATEIWLHELAHAILDKMAPFLLRKYQQKEQVTMEEMLHVMHNDYFEHFPQMFGELCQCMCLCFGIEMREVDGPRHTYELLSVLGLTFHGILDDDIQIVPKGKLLMGILSVIFVKGNRVSEEDLRALLIDMKLLNERQYVMIGDPWKFITEDLVREEYLVYQQVPNSSPARYELLWGPRAQAETSPFKILNHLFSLHGLDLRSYPHLYEQALREEEGLFEAFEGEGV</sequence>
<dbReference type="InterPro" id="IPR041899">
    <property type="entry name" value="MAGE_WH2"/>
</dbReference>
<feature type="domain" description="MAGE" evidence="2">
    <location>
        <begin position="190"/>
        <end position="390"/>
    </location>
</feature>
<dbReference type="InterPro" id="IPR041898">
    <property type="entry name" value="MAGE_WH1"/>
</dbReference>
<evidence type="ECO:0000259" key="2">
    <source>
        <dbReference type="PROSITE" id="PS50838"/>
    </source>
</evidence>
<dbReference type="GO" id="GO:0005634">
    <property type="term" value="C:nucleus"/>
    <property type="evidence" value="ECO:0007669"/>
    <property type="project" value="TreeGrafter"/>
</dbReference>
<reference evidence="3 4" key="1">
    <citation type="submission" date="2013-11" db="EMBL/GenBank/DDBJ databases">
        <title>The Damaraland mole rat (Fukomys damarensis) genome and evolution of African mole rats.</title>
        <authorList>
            <person name="Gladyshev V.N."/>
            <person name="Fang X."/>
        </authorList>
    </citation>
    <scope>NUCLEOTIDE SEQUENCE [LARGE SCALE GENOMIC DNA]</scope>
    <source>
        <tissue evidence="3">Liver</tissue>
    </source>
</reference>
<evidence type="ECO:0000256" key="1">
    <source>
        <dbReference type="SAM" id="MobiDB-lite"/>
    </source>
</evidence>
<protein>
    <submittedName>
        <fullName evidence="3">Melanoma-associated antigen 11</fullName>
    </submittedName>
</protein>
<dbReference type="FunFam" id="1.10.10.1210:FF:000001">
    <property type="entry name" value="melanoma-associated antigen D1"/>
    <property type="match status" value="1"/>
</dbReference>
<dbReference type="Pfam" id="PF12440">
    <property type="entry name" value="MAGE_N"/>
    <property type="match status" value="1"/>
</dbReference>
<dbReference type="InterPro" id="IPR002190">
    <property type="entry name" value="MHD_dom"/>
</dbReference>
<dbReference type="InterPro" id="IPR037445">
    <property type="entry name" value="MAGE"/>
</dbReference>
<feature type="region of interest" description="Disordered" evidence="1">
    <location>
        <begin position="109"/>
        <end position="179"/>
    </location>
</feature>